<keyword evidence="2" id="KW-1185">Reference proteome</keyword>
<evidence type="ECO:0000313" key="2">
    <source>
        <dbReference type="Proteomes" id="UP000199071"/>
    </source>
</evidence>
<dbReference type="EMBL" id="FMXQ01000003">
    <property type="protein sequence ID" value="SDB26138.1"/>
    <property type="molecule type" value="Genomic_DNA"/>
</dbReference>
<sequence length="44" mass="4694">MTATVSQPRKIRPTPKPSLVDRYRPIGIASVVAAAMMQGQLQGA</sequence>
<name>A0A1G6BZY6_9HYPH</name>
<reference evidence="1 2" key="1">
    <citation type="submission" date="2016-10" db="EMBL/GenBank/DDBJ databases">
        <authorList>
            <person name="de Groot N.N."/>
        </authorList>
    </citation>
    <scope>NUCLEOTIDE SEQUENCE [LARGE SCALE GENOMIC DNA]</scope>
    <source>
        <strain evidence="1 2">ATCC 35022</strain>
    </source>
</reference>
<protein>
    <submittedName>
        <fullName evidence="1">Uncharacterized protein</fullName>
    </submittedName>
</protein>
<dbReference type="RefSeq" id="WP_280138919.1">
    <property type="nucleotide sequence ID" value="NZ_FMXQ01000003.1"/>
</dbReference>
<dbReference type="Proteomes" id="UP000199071">
    <property type="component" value="Unassembled WGS sequence"/>
</dbReference>
<gene>
    <name evidence="1" type="ORF">SAMN02982931_02056</name>
</gene>
<dbReference type="AlphaFoldDB" id="A0A1G6BZY6"/>
<evidence type="ECO:0000313" key="1">
    <source>
        <dbReference type="EMBL" id="SDB26138.1"/>
    </source>
</evidence>
<proteinExistence type="predicted"/>
<organism evidence="1 2">
    <name type="scientific">Bauldia litoralis</name>
    <dbReference type="NCBI Taxonomy" id="665467"/>
    <lineage>
        <taxon>Bacteria</taxon>
        <taxon>Pseudomonadati</taxon>
        <taxon>Pseudomonadota</taxon>
        <taxon>Alphaproteobacteria</taxon>
        <taxon>Hyphomicrobiales</taxon>
        <taxon>Kaistiaceae</taxon>
        <taxon>Bauldia</taxon>
    </lineage>
</organism>
<accession>A0A1G6BZY6</accession>